<accession>A0A016X3E7</accession>
<dbReference type="EMBL" id="JARK01000016">
    <property type="protein sequence ID" value="EYC45788.1"/>
    <property type="molecule type" value="Genomic_DNA"/>
</dbReference>
<feature type="region of interest" description="Disordered" evidence="1">
    <location>
        <begin position="35"/>
        <end position="64"/>
    </location>
</feature>
<evidence type="ECO:0000256" key="1">
    <source>
        <dbReference type="SAM" id="MobiDB-lite"/>
    </source>
</evidence>
<dbReference type="Proteomes" id="UP000024635">
    <property type="component" value="Unassembled WGS sequence"/>
</dbReference>
<organism evidence="2 3">
    <name type="scientific">Ancylostoma ceylanicum</name>
    <dbReference type="NCBI Taxonomy" id="53326"/>
    <lineage>
        <taxon>Eukaryota</taxon>
        <taxon>Metazoa</taxon>
        <taxon>Ecdysozoa</taxon>
        <taxon>Nematoda</taxon>
        <taxon>Chromadorea</taxon>
        <taxon>Rhabditida</taxon>
        <taxon>Rhabditina</taxon>
        <taxon>Rhabditomorpha</taxon>
        <taxon>Strongyloidea</taxon>
        <taxon>Ancylostomatidae</taxon>
        <taxon>Ancylostomatinae</taxon>
        <taxon>Ancylostoma</taxon>
    </lineage>
</organism>
<name>A0A016X3E7_9BILA</name>
<proteinExistence type="predicted"/>
<gene>
    <name evidence="2" type="primary">Acey_s0416.g1075</name>
    <name evidence="2" type="ORF">Y032_0416g1075</name>
</gene>
<dbReference type="AlphaFoldDB" id="A0A016X3E7"/>
<sequence length="100" mass="11807">MDGCRAPKKRWTDAVYKDMKEMGVTTDDAHDRALWRSRTRTTDRANARDQREGEGEEEKGKEEVVSRKERISFNVMPILLVHPVYPRTTLLLNNVLYMYY</sequence>
<evidence type="ECO:0000313" key="2">
    <source>
        <dbReference type="EMBL" id="EYC45788.1"/>
    </source>
</evidence>
<comment type="caution">
    <text evidence="2">The sequence shown here is derived from an EMBL/GenBank/DDBJ whole genome shotgun (WGS) entry which is preliminary data.</text>
</comment>
<reference evidence="3" key="1">
    <citation type="journal article" date="2015" name="Nat. Genet.">
        <title>The genome and transcriptome of the zoonotic hookworm Ancylostoma ceylanicum identify infection-specific gene families.</title>
        <authorList>
            <person name="Schwarz E.M."/>
            <person name="Hu Y."/>
            <person name="Antoshechkin I."/>
            <person name="Miller M.M."/>
            <person name="Sternberg P.W."/>
            <person name="Aroian R.V."/>
        </authorList>
    </citation>
    <scope>NUCLEOTIDE SEQUENCE</scope>
    <source>
        <strain evidence="3">HY135</strain>
    </source>
</reference>
<keyword evidence="3" id="KW-1185">Reference proteome</keyword>
<evidence type="ECO:0000313" key="3">
    <source>
        <dbReference type="Proteomes" id="UP000024635"/>
    </source>
</evidence>
<protein>
    <submittedName>
        <fullName evidence="2">Uncharacterized protein</fullName>
    </submittedName>
</protein>